<comment type="caution">
    <text evidence="3">The sequence shown here is derived from an EMBL/GenBank/DDBJ whole genome shotgun (WGS) entry which is preliminary data.</text>
</comment>
<evidence type="ECO:0000313" key="4">
    <source>
        <dbReference type="Proteomes" id="UP000218327"/>
    </source>
</evidence>
<dbReference type="InterPro" id="IPR012373">
    <property type="entry name" value="Ferrdict_sens_TM"/>
</dbReference>
<evidence type="ECO:0000313" key="3">
    <source>
        <dbReference type="EMBL" id="PCJ20250.1"/>
    </source>
</evidence>
<dbReference type="PANTHER" id="PTHR30273:SF2">
    <property type="entry name" value="PROTEIN FECR"/>
    <property type="match status" value="1"/>
</dbReference>
<gene>
    <name evidence="3" type="ORF">COA96_15920</name>
</gene>
<reference evidence="4" key="1">
    <citation type="submission" date="2017-08" db="EMBL/GenBank/DDBJ databases">
        <title>A dynamic microbial community with high functional redundancy inhabits the cold, oxic subseafloor aquifer.</title>
        <authorList>
            <person name="Tully B.J."/>
            <person name="Wheat C.G."/>
            <person name="Glazer B.T."/>
            <person name="Huber J.A."/>
        </authorList>
    </citation>
    <scope>NUCLEOTIDE SEQUENCE [LARGE SCALE GENOMIC DNA]</scope>
</reference>
<evidence type="ECO:0000256" key="1">
    <source>
        <dbReference type="SAM" id="MobiDB-lite"/>
    </source>
</evidence>
<sequence>MKDKSSTTDSIDDAIDSIKADIPSAEEINDASERARAAIASQRGPQAVVSSESAATDSWDSIDDYIAAIPTYLANQLTPQQTLLFEEESRQSIPLRRALNKARGLETDKPENLGHGKGSNRVGRWAAAAMVAALAIALFRIVPDLPSFDQSRLAQVSEIDGQLYQILNGRLESLAPGAWIDGRQRIRSSGGSSAILTLDDGSQIEVDERSELSMTRRGSGNRIDVSRGRILVTASPQGSGTLDVYTNEFMVSVTGTIFEVAHGAKGSRVAVIEGSVNVMLQGDTTSLKPGDVMDSRAEYFALSVADEISWSRDADQYIAVLQEVAALQQDLEAIMNTAPRYSTRLLDLAPEDTAVYIAVPNAPEKISDVYDVIRARMQGSELLSEAWDEFEVASEAQYLDEVMSWLREVGYALGEETVLVLTMPQENSEDDLVKEAGIPIVLSEVDADAFRASFENQIERLAAVLEAEGVDNELEIAIVDDAADAMDGQLSILLFDDILVASIDAATLQAMQVILENGGSAFADSEMHELLSYSYDQGTEILGAVSIPQLLSPLEELAEVEEGFDEEGLDKVGLSNAEYLIASHQQNNGTTTITADLYFSGEREGAMAWLAAPSPMGSLEFFSADTTFVAAMLIKEPLSIIEEFGPIEIPAEIGAQAELDLFYNVMGILGGELALGLDGPALPTPAWKAVVEAYDETVLQESIEWSVARFNEHAVAEGIDASIELSSANVAGYNGYQVDLAMELTLDSEIDFDFGNSASFYYAYVDGYLVAAPNQALVDRAISFYESGSGLQSDSDFRELLSRDGYLDFSAVYFSRLGALVNDVLQHLPDNVSDEQQAAISALDTDIGPSMSSLIALPDKIHFAHSGSTQLPVQILTQLVSLQPLLESVGEQSTAVK</sequence>
<feature type="domain" description="FecR protein" evidence="2">
    <location>
        <begin position="185"/>
        <end position="277"/>
    </location>
</feature>
<dbReference type="Gene3D" id="2.60.120.1440">
    <property type="match status" value="1"/>
</dbReference>
<dbReference type="EMBL" id="NVVJ01000082">
    <property type="protein sequence ID" value="PCJ20250.1"/>
    <property type="molecule type" value="Genomic_DNA"/>
</dbReference>
<organism evidence="3 4">
    <name type="scientific">SAR86 cluster bacterium</name>
    <dbReference type="NCBI Taxonomy" id="2030880"/>
    <lineage>
        <taxon>Bacteria</taxon>
        <taxon>Pseudomonadati</taxon>
        <taxon>Pseudomonadota</taxon>
        <taxon>Gammaproteobacteria</taxon>
        <taxon>SAR86 cluster</taxon>
    </lineage>
</organism>
<proteinExistence type="predicted"/>
<dbReference type="Proteomes" id="UP000218327">
    <property type="component" value="Unassembled WGS sequence"/>
</dbReference>
<feature type="region of interest" description="Disordered" evidence="1">
    <location>
        <begin position="1"/>
        <end position="24"/>
    </location>
</feature>
<accession>A0A2A5AMB1</accession>
<dbReference type="InterPro" id="IPR006860">
    <property type="entry name" value="FecR"/>
</dbReference>
<name>A0A2A5AMB1_9GAMM</name>
<dbReference type="AlphaFoldDB" id="A0A2A5AMB1"/>
<protein>
    <recommendedName>
        <fullName evidence="2">FecR protein domain-containing protein</fullName>
    </recommendedName>
</protein>
<evidence type="ECO:0000259" key="2">
    <source>
        <dbReference type="Pfam" id="PF04773"/>
    </source>
</evidence>
<dbReference type="GO" id="GO:0016989">
    <property type="term" value="F:sigma factor antagonist activity"/>
    <property type="evidence" value="ECO:0007669"/>
    <property type="project" value="TreeGrafter"/>
</dbReference>
<dbReference type="Pfam" id="PF04773">
    <property type="entry name" value="FecR"/>
    <property type="match status" value="1"/>
</dbReference>
<dbReference type="PANTHER" id="PTHR30273">
    <property type="entry name" value="PERIPLASMIC SIGNAL SENSOR AND SIGMA FACTOR ACTIVATOR FECR-RELATED"/>
    <property type="match status" value="1"/>
</dbReference>